<keyword evidence="1" id="KW-0560">Oxidoreductase</keyword>
<dbReference type="EC" id="1.5.99.15" evidence="1"/>
<name>A0AC61SCJ8_9EURY</name>
<evidence type="ECO:0000313" key="2">
    <source>
        <dbReference type="Proteomes" id="UP000315423"/>
    </source>
</evidence>
<dbReference type="Proteomes" id="UP000315423">
    <property type="component" value="Unassembled WGS sequence"/>
</dbReference>
<evidence type="ECO:0000313" key="1">
    <source>
        <dbReference type="EMBL" id="TKY92308.1"/>
    </source>
</evidence>
<gene>
    <name evidence="1" type="ORF">C5S46_01315</name>
</gene>
<reference evidence="1" key="1">
    <citation type="submission" date="2018-09" db="EMBL/GenBank/DDBJ databases">
        <title>A genomic encyclopedia of anaerobic methanotrophic archaea.</title>
        <authorList>
            <person name="Skennerton C.T."/>
            <person name="Chadwick G.L."/>
            <person name="Laso-Perez R."/>
            <person name="Leu A.O."/>
            <person name="Speth D.R."/>
            <person name="Yu H."/>
            <person name="Morgan-Lang C."/>
            <person name="Hatzenpichler R."/>
            <person name="Goudeau D."/>
            <person name="Malmstrom R."/>
            <person name="Woyke T."/>
            <person name="Hallam S."/>
            <person name="Tyson G.W."/>
            <person name="Wegener G."/>
            <person name="Boetius A."/>
            <person name="Orphan V.J."/>
        </authorList>
    </citation>
    <scope>NUCLEOTIDE SEQUENCE</scope>
    <source>
        <strain evidence="1">CONS3730D10UFb2</strain>
    </source>
</reference>
<organism evidence="1 2">
    <name type="scientific">Candidatus Methanomarinus sp</name>
    <dbReference type="NCBI Taxonomy" id="3386244"/>
    <lineage>
        <taxon>Archaea</taxon>
        <taxon>Methanobacteriati</taxon>
        <taxon>Methanobacteriota</taxon>
        <taxon>Stenosarchaea group</taxon>
        <taxon>Methanomicrobia</taxon>
        <taxon>Methanosarcinales</taxon>
        <taxon>ANME-2 cluster</taxon>
        <taxon>Candidatus Methanocomedenaceae</taxon>
        <taxon>Candidatus Methanomarinus</taxon>
    </lineage>
</organism>
<sequence length="202" mass="22251">MKVTIFISGAGYEVLKMYGLFDSLNKISPGGYMEEIFLEKDQGYSCPKIGRFLMDKYDVLVVTPVTSNSIAKIAHGIADTLVTNVVTQAVKGSVPVYVVPVDISGVIHSELPFNIDRDICKQCYICPPGDQCPKQAITDEPQIELLLCNGCGICTSLCQYDAIKGGEVVLRVRDLDCKNVRILKELDEITVLEHPEDIMGIF</sequence>
<dbReference type="EMBL" id="QYBA01000041">
    <property type="protein sequence ID" value="TKY92308.1"/>
    <property type="molecule type" value="Genomic_DNA"/>
</dbReference>
<proteinExistence type="predicted"/>
<accession>A0AC61SCJ8</accession>
<protein>
    <submittedName>
        <fullName evidence="1">Dihydromethanopterin reductase (Acceptor)</fullName>
        <ecNumber evidence="1">1.5.99.15</ecNumber>
    </submittedName>
</protein>
<comment type="caution">
    <text evidence="1">The sequence shown here is derived from an EMBL/GenBank/DDBJ whole genome shotgun (WGS) entry which is preliminary data.</text>
</comment>